<evidence type="ECO:0000313" key="3">
    <source>
        <dbReference type="Proteomes" id="UP000189670"/>
    </source>
</evidence>
<feature type="domain" description="GAF" evidence="1">
    <location>
        <begin position="26"/>
        <end position="171"/>
    </location>
</feature>
<comment type="caution">
    <text evidence="2">The sequence shown here is derived from an EMBL/GenBank/DDBJ whole genome shotgun (WGS) entry which is preliminary data.</text>
</comment>
<protein>
    <submittedName>
        <fullName evidence="2">Phytochrome sensor protein</fullName>
    </submittedName>
</protein>
<organism evidence="2 3">
    <name type="scientific">Candidatus Magnetoglobus multicellularis str. Araruama</name>
    <dbReference type="NCBI Taxonomy" id="890399"/>
    <lineage>
        <taxon>Bacteria</taxon>
        <taxon>Pseudomonadati</taxon>
        <taxon>Thermodesulfobacteriota</taxon>
        <taxon>Desulfobacteria</taxon>
        <taxon>Desulfobacterales</taxon>
        <taxon>Desulfobacteraceae</taxon>
        <taxon>Candidatus Magnetoglobus</taxon>
    </lineage>
</organism>
<accession>A0A1V1PFB3</accession>
<dbReference type="SUPFAM" id="SSF55781">
    <property type="entry name" value="GAF domain-like"/>
    <property type="match status" value="1"/>
</dbReference>
<evidence type="ECO:0000313" key="2">
    <source>
        <dbReference type="EMBL" id="ETR73468.1"/>
    </source>
</evidence>
<dbReference type="AlphaFoldDB" id="A0A1V1PFB3"/>
<evidence type="ECO:0000259" key="1">
    <source>
        <dbReference type="SMART" id="SM00065"/>
    </source>
</evidence>
<reference evidence="3" key="1">
    <citation type="submission" date="2012-11" db="EMBL/GenBank/DDBJ databases">
        <authorList>
            <person name="Lucero-Rivera Y.E."/>
            <person name="Tovar-Ramirez D."/>
        </authorList>
    </citation>
    <scope>NUCLEOTIDE SEQUENCE [LARGE SCALE GENOMIC DNA]</scope>
    <source>
        <strain evidence="3">Araruama</strain>
    </source>
</reference>
<dbReference type="InterPro" id="IPR003018">
    <property type="entry name" value="GAF"/>
</dbReference>
<proteinExistence type="predicted"/>
<dbReference type="Gene3D" id="3.30.450.40">
    <property type="match status" value="1"/>
</dbReference>
<dbReference type="Pfam" id="PF01590">
    <property type="entry name" value="GAF"/>
    <property type="match status" value="1"/>
</dbReference>
<dbReference type="EMBL" id="ATBP01000058">
    <property type="protein sequence ID" value="ETR73468.1"/>
    <property type="molecule type" value="Genomic_DNA"/>
</dbReference>
<name>A0A1V1PFB3_9BACT</name>
<dbReference type="SMART" id="SM00065">
    <property type="entry name" value="GAF"/>
    <property type="match status" value="1"/>
</dbReference>
<dbReference type="InterPro" id="IPR029016">
    <property type="entry name" value="GAF-like_dom_sf"/>
</dbReference>
<gene>
    <name evidence="2" type="ORF">OMM_00945</name>
</gene>
<sequence length="190" mass="21900">MSETPARRINFRAFKVLCREMSTYEDLHTLFNDLVELICRSFEVKACAILLFDERLQELFHVATYGISEEYLEKGPIPIRIEDSPLEKGEAICIDNMMCDQRVLYPEAAEKEGFRSMLCFPITCRKEVIGMIRVYHHEPLQLAEYDMDSFAVLNRLLGLVIEHHGMKNFIDTVKSAFSSLPLRMVKGLGS</sequence>
<dbReference type="Proteomes" id="UP000189670">
    <property type="component" value="Unassembled WGS sequence"/>
</dbReference>